<accession>A0A7X0HXE9</accession>
<sequence>MYDNIYPRLRFWILMEISLIAGFSQGMLLPVTAILFEQAGIPSSINGLHATGVYIGILFATPFMEGLLRKFGYRNILLQGSLFIVLPLAFFPLWKSLIFWFILRLFIGVGICMLQFGAQTWITSISPANKRGRNIALFGLSFGLGFGIGPMMTRFLEVNETLPFFLTAGIGLLACLTIFLLKNEQPEQAAQRGSFFSTFKRLGQAWKYAWVAFLFPFTYGFLEASLNGNFPVYALNIGIDVSSVAIILPAFAIGSIVFQLPLGLMSDRFERRKVLMSVMFSGFACFTLAGIIQESVIGLIVCFFAAGMFVGSTYSLGVSYMVDLTPKTLLPTGNMLCSLLFSVGSISGPFIEGFSLQYIDGINFFYTISLILLCVFTALFFFKKKESGQ</sequence>
<dbReference type="Pfam" id="PF07690">
    <property type="entry name" value="MFS_1"/>
    <property type="match status" value="1"/>
</dbReference>
<evidence type="ECO:0000256" key="5">
    <source>
        <dbReference type="ARBA" id="ARBA00022989"/>
    </source>
</evidence>
<feature type="transmembrane region" description="Helical" evidence="7">
    <location>
        <begin position="162"/>
        <end position="181"/>
    </location>
</feature>
<feature type="transmembrane region" description="Helical" evidence="7">
    <location>
        <begin position="48"/>
        <end position="64"/>
    </location>
</feature>
<feature type="transmembrane region" description="Helical" evidence="7">
    <location>
        <begin position="274"/>
        <end position="292"/>
    </location>
</feature>
<dbReference type="InterPro" id="IPR036259">
    <property type="entry name" value="MFS_trans_sf"/>
</dbReference>
<keyword evidence="2" id="KW-0813">Transport</keyword>
<organism evidence="9 10">
    <name type="scientific">Bacillus benzoevorans</name>
    <dbReference type="NCBI Taxonomy" id="1456"/>
    <lineage>
        <taxon>Bacteria</taxon>
        <taxon>Bacillati</taxon>
        <taxon>Bacillota</taxon>
        <taxon>Bacilli</taxon>
        <taxon>Bacillales</taxon>
        <taxon>Bacillaceae</taxon>
        <taxon>Bacillus</taxon>
    </lineage>
</organism>
<protein>
    <submittedName>
        <fullName evidence="9">MFS family permease</fullName>
    </submittedName>
</protein>
<proteinExistence type="predicted"/>
<feature type="transmembrane region" description="Helical" evidence="7">
    <location>
        <begin position="363"/>
        <end position="382"/>
    </location>
</feature>
<evidence type="ECO:0000256" key="6">
    <source>
        <dbReference type="ARBA" id="ARBA00023136"/>
    </source>
</evidence>
<dbReference type="SUPFAM" id="SSF103473">
    <property type="entry name" value="MFS general substrate transporter"/>
    <property type="match status" value="1"/>
</dbReference>
<evidence type="ECO:0000256" key="2">
    <source>
        <dbReference type="ARBA" id="ARBA00022448"/>
    </source>
</evidence>
<dbReference type="InterPro" id="IPR005828">
    <property type="entry name" value="MFS_sugar_transport-like"/>
</dbReference>
<comment type="caution">
    <text evidence="9">The sequence shown here is derived from an EMBL/GenBank/DDBJ whole genome shotgun (WGS) entry which is preliminary data.</text>
</comment>
<evidence type="ECO:0000256" key="1">
    <source>
        <dbReference type="ARBA" id="ARBA00004651"/>
    </source>
</evidence>
<feature type="transmembrane region" description="Helical" evidence="7">
    <location>
        <begin position="329"/>
        <end position="351"/>
    </location>
</feature>
<feature type="transmembrane region" description="Helical" evidence="7">
    <location>
        <begin position="135"/>
        <end position="156"/>
    </location>
</feature>
<keyword evidence="10" id="KW-1185">Reference proteome</keyword>
<dbReference type="GO" id="GO:0005886">
    <property type="term" value="C:plasma membrane"/>
    <property type="evidence" value="ECO:0007669"/>
    <property type="project" value="UniProtKB-SubCell"/>
</dbReference>
<dbReference type="RefSeq" id="WP_184529232.1">
    <property type="nucleotide sequence ID" value="NZ_JACHGK010000020.1"/>
</dbReference>
<evidence type="ECO:0000313" key="10">
    <source>
        <dbReference type="Proteomes" id="UP000531594"/>
    </source>
</evidence>
<reference evidence="9 10" key="1">
    <citation type="submission" date="2020-08" db="EMBL/GenBank/DDBJ databases">
        <title>Genomic Encyclopedia of Type Strains, Phase IV (KMG-IV): sequencing the most valuable type-strain genomes for metagenomic binning, comparative biology and taxonomic classification.</title>
        <authorList>
            <person name="Goeker M."/>
        </authorList>
    </citation>
    <scope>NUCLEOTIDE SEQUENCE [LARGE SCALE GENOMIC DNA]</scope>
    <source>
        <strain evidence="9 10">DSM 5391</strain>
    </source>
</reference>
<keyword evidence="6 7" id="KW-0472">Membrane</keyword>
<dbReference type="GO" id="GO:0022857">
    <property type="term" value="F:transmembrane transporter activity"/>
    <property type="evidence" value="ECO:0007669"/>
    <property type="project" value="InterPro"/>
</dbReference>
<feature type="transmembrane region" description="Helical" evidence="7">
    <location>
        <begin position="100"/>
        <end position="123"/>
    </location>
</feature>
<keyword evidence="4 7" id="KW-0812">Transmembrane</keyword>
<evidence type="ECO:0000259" key="8">
    <source>
        <dbReference type="PROSITE" id="PS50850"/>
    </source>
</evidence>
<evidence type="ECO:0000256" key="7">
    <source>
        <dbReference type="SAM" id="Phobius"/>
    </source>
</evidence>
<dbReference type="AlphaFoldDB" id="A0A7X0HXE9"/>
<dbReference type="PANTHER" id="PTHR23521:SF2">
    <property type="entry name" value="TRANSPORTER MFS SUPERFAMILY"/>
    <property type="match status" value="1"/>
</dbReference>
<dbReference type="PANTHER" id="PTHR23521">
    <property type="entry name" value="TRANSPORTER MFS SUPERFAMILY"/>
    <property type="match status" value="1"/>
</dbReference>
<feature type="transmembrane region" description="Helical" evidence="7">
    <location>
        <begin position="202"/>
        <end position="222"/>
    </location>
</feature>
<dbReference type="InterPro" id="IPR020846">
    <property type="entry name" value="MFS_dom"/>
</dbReference>
<dbReference type="CDD" id="cd17477">
    <property type="entry name" value="MFS_YcaD_like"/>
    <property type="match status" value="1"/>
</dbReference>
<dbReference type="EMBL" id="JACHGK010000020">
    <property type="protein sequence ID" value="MBB6447365.1"/>
    <property type="molecule type" value="Genomic_DNA"/>
</dbReference>
<feature type="transmembrane region" description="Helical" evidence="7">
    <location>
        <begin position="242"/>
        <end position="262"/>
    </location>
</feature>
<evidence type="ECO:0000256" key="4">
    <source>
        <dbReference type="ARBA" id="ARBA00022692"/>
    </source>
</evidence>
<feature type="transmembrane region" description="Helical" evidence="7">
    <location>
        <begin position="12"/>
        <end position="36"/>
    </location>
</feature>
<dbReference type="Pfam" id="PF00083">
    <property type="entry name" value="Sugar_tr"/>
    <property type="match status" value="1"/>
</dbReference>
<dbReference type="InterPro" id="IPR047200">
    <property type="entry name" value="MFS_YcaD-like"/>
</dbReference>
<comment type="subcellular location">
    <subcellularLocation>
        <location evidence="1">Cell membrane</location>
        <topology evidence="1">Multi-pass membrane protein</topology>
    </subcellularLocation>
</comment>
<gene>
    <name evidence="9" type="ORF">HNR53_004045</name>
</gene>
<keyword evidence="3" id="KW-1003">Cell membrane</keyword>
<dbReference type="Gene3D" id="1.20.1250.20">
    <property type="entry name" value="MFS general substrate transporter like domains"/>
    <property type="match status" value="2"/>
</dbReference>
<dbReference type="Proteomes" id="UP000531594">
    <property type="component" value="Unassembled WGS sequence"/>
</dbReference>
<evidence type="ECO:0000313" key="9">
    <source>
        <dbReference type="EMBL" id="MBB6447365.1"/>
    </source>
</evidence>
<feature type="domain" description="Major facilitator superfamily (MFS) profile" evidence="8">
    <location>
        <begin position="10"/>
        <end position="386"/>
    </location>
</feature>
<keyword evidence="5 7" id="KW-1133">Transmembrane helix</keyword>
<evidence type="ECO:0000256" key="3">
    <source>
        <dbReference type="ARBA" id="ARBA00022475"/>
    </source>
</evidence>
<dbReference type="PROSITE" id="PS50850">
    <property type="entry name" value="MFS"/>
    <property type="match status" value="1"/>
</dbReference>
<feature type="transmembrane region" description="Helical" evidence="7">
    <location>
        <begin position="76"/>
        <end position="94"/>
    </location>
</feature>
<feature type="transmembrane region" description="Helical" evidence="7">
    <location>
        <begin position="298"/>
        <end position="322"/>
    </location>
</feature>
<name>A0A7X0HXE9_9BACI</name>
<dbReference type="InterPro" id="IPR011701">
    <property type="entry name" value="MFS"/>
</dbReference>